<dbReference type="Pfam" id="PF02687">
    <property type="entry name" value="FtsX"/>
    <property type="match status" value="1"/>
</dbReference>
<dbReference type="RefSeq" id="WP_218251950.1">
    <property type="nucleotide sequence ID" value="NZ_JABXWD010000093.1"/>
</dbReference>
<dbReference type="InterPro" id="IPR050250">
    <property type="entry name" value="Macrolide_Exporter_MacB"/>
</dbReference>
<feature type="transmembrane region" description="Helical" evidence="7">
    <location>
        <begin position="284"/>
        <end position="311"/>
    </location>
</feature>
<feature type="transmembrane region" description="Helical" evidence="7">
    <location>
        <begin position="367"/>
        <end position="393"/>
    </location>
</feature>
<keyword evidence="11" id="KW-1185">Reference proteome</keyword>
<dbReference type="Proteomes" id="UP001196980">
    <property type="component" value="Unassembled WGS sequence"/>
</dbReference>
<comment type="subcellular location">
    <subcellularLocation>
        <location evidence="1">Cell membrane</location>
        <topology evidence="1">Multi-pass membrane protein</topology>
    </subcellularLocation>
</comment>
<evidence type="ECO:0000256" key="2">
    <source>
        <dbReference type="ARBA" id="ARBA00022475"/>
    </source>
</evidence>
<evidence type="ECO:0000313" key="11">
    <source>
        <dbReference type="Proteomes" id="UP001196980"/>
    </source>
</evidence>
<evidence type="ECO:0000259" key="9">
    <source>
        <dbReference type="Pfam" id="PF12704"/>
    </source>
</evidence>
<evidence type="ECO:0000313" key="10">
    <source>
        <dbReference type="EMBL" id="MBV6341315.1"/>
    </source>
</evidence>
<dbReference type="Pfam" id="PF12704">
    <property type="entry name" value="MacB_PCD"/>
    <property type="match status" value="1"/>
</dbReference>
<keyword evidence="2" id="KW-1003">Cell membrane</keyword>
<comment type="similarity">
    <text evidence="6">Belongs to the ABC-4 integral membrane protein family.</text>
</comment>
<evidence type="ECO:0000256" key="5">
    <source>
        <dbReference type="ARBA" id="ARBA00023136"/>
    </source>
</evidence>
<dbReference type="InterPro" id="IPR003838">
    <property type="entry name" value="ABC3_permease_C"/>
</dbReference>
<organism evidence="10 11">
    <name type="scientific">Candidatus Magnetobacterium casense</name>
    <dbReference type="NCBI Taxonomy" id="1455061"/>
    <lineage>
        <taxon>Bacteria</taxon>
        <taxon>Pseudomonadati</taxon>
        <taxon>Nitrospirota</taxon>
        <taxon>Thermodesulfovibrionia</taxon>
        <taxon>Thermodesulfovibrionales</taxon>
        <taxon>Candidatus Magnetobacteriaceae</taxon>
        <taxon>Candidatus Magnetobacterium</taxon>
    </lineage>
</organism>
<keyword evidence="5 7" id="KW-0472">Membrane</keyword>
<accession>A0ABS6RXG0</accession>
<feature type="domain" description="ABC3 transporter permease C-terminal" evidence="8">
    <location>
        <begin position="291"/>
        <end position="403"/>
    </location>
</feature>
<feature type="transmembrane region" description="Helical" evidence="7">
    <location>
        <begin position="331"/>
        <end position="355"/>
    </location>
</feature>
<gene>
    <name evidence="10" type="ORF">HWQ67_06935</name>
</gene>
<evidence type="ECO:0000256" key="6">
    <source>
        <dbReference type="ARBA" id="ARBA00038076"/>
    </source>
</evidence>
<evidence type="ECO:0000256" key="1">
    <source>
        <dbReference type="ARBA" id="ARBA00004651"/>
    </source>
</evidence>
<evidence type="ECO:0000256" key="3">
    <source>
        <dbReference type="ARBA" id="ARBA00022692"/>
    </source>
</evidence>
<evidence type="ECO:0000256" key="7">
    <source>
        <dbReference type="SAM" id="Phobius"/>
    </source>
</evidence>
<feature type="transmembrane region" description="Helical" evidence="7">
    <location>
        <begin position="25"/>
        <end position="48"/>
    </location>
</feature>
<dbReference type="EMBL" id="JABXWD010000093">
    <property type="protein sequence ID" value="MBV6341315.1"/>
    <property type="molecule type" value="Genomic_DNA"/>
</dbReference>
<evidence type="ECO:0000256" key="4">
    <source>
        <dbReference type="ARBA" id="ARBA00022989"/>
    </source>
</evidence>
<keyword evidence="4 7" id="KW-1133">Transmembrane helix</keyword>
<proteinExistence type="inferred from homology"/>
<sequence length="408" mass="44371">MNLQGVGRLTGIAIDALRAVVAFKLRAFFCILSVSLGIAAITVIVATVEGAYKKAYDIIDIFGPDSVLVLGGGTEIRAVAQRQKTLTLDDISAIRGNFPSAYFVTPMATRGGVDVSYRDHKHQTLVIGATSDYTASWSWTVAEGGDLSADDVTGRRNVCLLGQHVAMQLFDHVSPVGKTILVDRLQCRVVGVLSQRSASQMGHNINDRIIMPITTVMRKLQNESRYITMVKVRFREAAHLKSWAGQLRQFLRHRHGIKSDQSDDFTIVSPDEIIRFLVAFTGSLVVFLGITGVVSLLVSGFVLANLFSLSVSERTNEIGIRRALGARKSDIFHQFILESTILTTVGGLLGFVLGLASSKLIVMMAEFPVYFSWKAFAIGLTMAIVVGIVFAVAPARTAANLNPIEAIR</sequence>
<dbReference type="PANTHER" id="PTHR30572">
    <property type="entry name" value="MEMBRANE COMPONENT OF TRANSPORTER-RELATED"/>
    <property type="match status" value="1"/>
</dbReference>
<dbReference type="PANTHER" id="PTHR30572:SF4">
    <property type="entry name" value="ABC TRANSPORTER PERMEASE YTRF"/>
    <property type="match status" value="1"/>
</dbReference>
<evidence type="ECO:0000259" key="8">
    <source>
        <dbReference type="Pfam" id="PF02687"/>
    </source>
</evidence>
<name>A0ABS6RXG0_9BACT</name>
<dbReference type="InterPro" id="IPR025857">
    <property type="entry name" value="MacB_PCD"/>
</dbReference>
<comment type="caution">
    <text evidence="10">The sequence shown here is derived from an EMBL/GenBank/DDBJ whole genome shotgun (WGS) entry which is preliminary data.</text>
</comment>
<reference evidence="10 11" key="1">
    <citation type="journal article" date="2020" name="J Geophys Res Biogeosci">
        <title>Magnetotaxis as an Adaptation to Enable Bacterial Shuttling of Microbial Sulfur and Sulfur Cycling Across Aquatic Oxic#Anoxic Interfaces.</title>
        <authorList>
            <person name="Li J."/>
            <person name="Liu P."/>
            <person name="Wang J."/>
            <person name="Roberts A.P."/>
            <person name="Pan Y."/>
        </authorList>
    </citation>
    <scope>NUCLEOTIDE SEQUENCE [LARGE SCALE GENOMIC DNA]</scope>
    <source>
        <strain evidence="10 11">MYR-1_YQ</strain>
    </source>
</reference>
<keyword evidence="3 7" id="KW-0812">Transmembrane</keyword>
<protein>
    <submittedName>
        <fullName evidence="10">ABC transporter permease</fullName>
    </submittedName>
</protein>
<feature type="domain" description="MacB-like periplasmic core" evidence="9">
    <location>
        <begin position="28"/>
        <end position="249"/>
    </location>
</feature>